<name>A0A1C7N112_9FUNG</name>
<evidence type="ECO:0000313" key="3">
    <source>
        <dbReference type="Proteomes" id="UP000093000"/>
    </source>
</evidence>
<dbReference type="Proteomes" id="UP000093000">
    <property type="component" value="Unassembled WGS sequence"/>
</dbReference>
<reference evidence="2 3" key="1">
    <citation type="submission" date="2016-03" db="EMBL/GenBank/DDBJ databases">
        <title>Choanephora cucurbitarum.</title>
        <authorList>
            <person name="Min B."/>
            <person name="Park H."/>
            <person name="Park J.-H."/>
            <person name="Shin H.-D."/>
            <person name="Choi I.-G."/>
        </authorList>
    </citation>
    <scope>NUCLEOTIDE SEQUENCE [LARGE SCALE GENOMIC DNA]</scope>
    <source>
        <strain evidence="2 3">KUS-F28377</strain>
    </source>
</reference>
<feature type="compositionally biased region" description="Low complexity" evidence="1">
    <location>
        <begin position="219"/>
        <end position="229"/>
    </location>
</feature>
<evidence type="ECO:0000256" key="1">
    <source>
        <dbReference type="SAM" id="MobiDB-lite"/>
    </source>
</evidence>
<feature type="region of interest" description="Disordered" evidence="1">
    <location>
        <begin position="172"/>
        <end position="203"/>
    </location>
</feature>
<evidence type="ECO:0000313" key="2">
    <source>
        <dbReference type="EMBL" id="OBZ82721.1"/>
    </source>
</evidence>
<dbReference type="AlphaFoldDB" id="A0A1C7N112"/>
<dbReference type="EMBL" id="LUGH01000803">
    <property type="protein sequence ID" value="OBZ82721.1"/>
    <property type="molecule type" value="Genomic_DNA"/>
</dbReference>
<protein>
    <submittedName>
        <fullName evidence="2">Uncharacterized protein</fullName>
    </submittedName>
</protein>
<feature type="compositionally biased region" description="Polar residues" evidence="1">
    <location>
        <begin position="176"/>
        <end position="201"/>
    </location>
</feature>
<keyword evidence="3" id="KW-1185">Reference proteome</keyword>
<gene>
    <name evidence="2" type="ORF">A0J61_09228</name>
</gene>
<organism evidence="2 3">
    <name type="scientific">Choanephora cucurbitarum</name>
    <dbReference type="NCBI Taxonomy" id="101091"/>
    <lineage>
        <taxon>Eukaryota</taxon>
        <taxon>Fungi</taxon>
        <taxon>Fungi incertae sedis</taxon>
        <taxon>Mucoromycota</taxon>
        <taxon>Mucoromycotina</taxon>
        <taxon>Mucoromycetes</taxon>
        <taxon>Mucorales</taxon>
        <taxon>Mucorineae</taxon>
        <taxon>Choanephoraceae</taxon>
        <taxon>Choanephoroideae</taxon>
        <taxon>Choanephora</taxon>
    </lineage>
</organism>
<accession>A0A1C7N112</accession>
<comment type="caution">
    <text evidence="2">The sequence shown here is derived from an EMBL/GenBank/DDBJ whole genome shotgun (WGS) entry which is preliminary data.</text>
</comment>
<sequence>MFKKEPWPIIGCNSTQGQMQSAIHFNSQRKVRGRWSKEKLRFAVKTAANEKPWSQNRRLEDAWKDIADKVNGLFSDEVPLNPRVVKRCILEEARRVYSQSKSESAIDGMPADTEYEAYCCEVVKGVRFIHFCFLDNISNDTRSRKGKGRATTQEQENDCDTELTRKRLKTILPATSVMQGRSDSNVPESSTAAKESNQRKLPSSEDLYTKIVFGNGGDISNPISSSSSEKPSEQENLMIGSTERTLDRTGVNTIAFVDGMDDKINRRIDSLENKVDVLIQNQQKILNVMAIMDKNRSLESIQRSQELERISSLLHQILNKKALS</sequence>
<proteinExistence type="predicted"/>
<feature type="region of interest" description="Disordered" evidence="1">
    <location>
        <begin position="219"/>
        <end position="243"/>
    </location>
</feature>
<dbReference type="InParanoid" id="A0A1C7N112"/>